<dbReference type="PANTHER" id="PTHR18964:SF149">
    <property type="entry name" value="BIFUNCTIONAL UDP-N-ACETYLGLUCOSAMINE 2-EPIMERASE_N-ACETYLMANNOSAMINE KINASE"/>
    <property type="match status" value="1"/>
</dbReference>
<reference evidence="4 5" key="1">
    <citation type="journal article" date="2011" name="J. Bacteriol.">
        <title>Complete genome sequence of the cellulose-degrading bacterium Cellulosilyticum lentocellum.</title>
        <authorList>
            <consortium name="US DOE Joint Genome Institute"/>
            <person name="Miller D.A."/>
            <person name="Suen G."/>
            <person name="Bruce D."/>
            <person name="Copeland A."/>
            <person name="Cheng J.F."/>
            <person name="Detter C."/>
            <person name="Goodwin L.A."/>
            <person name="Han C.S."/>
            <person name="Hauser L.J."/>
            <person name="Land M.L."/>
            <person name="Lapidus A."/>
            <person name="Lucas S."/>
            <person name="Meincke L."/>
            <person name="Pitluck S."/>
            <person name="Tapia R."/>
            <person name="Teshima H."/>
            <person name="Woyke T."/>
            <person name="Fox B.G."/>
            <person name="Angert E.R."/>
            <person name="Currie C.R."/>
        </authorList>
    </citation>
    <scope>NUCLEOTIDE SEQUENCE [LARGE SCALE GENOMIC DNA]</scope>
    <source>
        <strain evidence="5">ATCC 49066 / DSM 5427 / NCIMB 11756 / RHM5</strain>
    </source>
</reference>
<dbReference type="CDD" id="cd24077">
    <property type="entry name" value="ASKHA_ATPase_ROK_SaXylR-like"/>
    <property type="match status" value="1"/>
</dbReference>
<dbReference type="EMBL" id="CP002582">
    <property type="protein sequence ID" value="ADZ82257.1"/>
    <property type="molecule type" value="Genomic_DNA"/>
</dbReference>
<comment type="function">
    <text evidence="1">Transcriptional repressor of xylose-utilizing enzymes.</text>
</comment>
<dbReference type="eggNOG" id="COG1940">
    <property type="taxonomic scope" value="Bacteria"/>
</dbReference>
<dbReference type="AlphaFoldDB" id="F2JLG9"/>
<dbReference type="Pfam" id="PF13412">
    <property type="entry name" value="HTH_24"/>
    <property type="match status" value="1"/>
</dbReference>
<dbReference type="InterPro" id="IPR043129">
    <property type="entry name" value="ATPase_NBD"/>
</dbReference>
<dbReference type="SUPFAM" id="SSF53067">
    <property type="entry name" value="Actin-like ATPase domain"/>
    <property type="match status" value="2"/>
</dbReference>
<dbReference type="InterPro" id="IPR036388">
    <property type="entry name" value="WH-like_DNA-bd_sf"/>
</dbReference>
<dbReference type="STRING" id="642492.Clole_0519"/>
<dbReference type="RefSeq" id="WP_013655558.1">
    <property type="nucleotide sequence ID" value="NC_015275.1"/>
</dbReference>
<keyword evidence="5" id="KW-1185">Reference proteome</keyword>
<dbReference type="Proteomes" id="UP000008467">
    <property type="component" value="Chromosome"/>
</dbReference>
<keyword evidence="3" id="KW-0119">Carbohydrate metabolism</keyword>
<evidence type="ECO:0000256" key="1">
    <source>
        <dbReference type="ARBA" id="ARBA00002486"/>
    </source>
</evidence>
<dbReference type="Gene3D" id="1.10.10.10">
    <property type="entry name" value="Winged helix-like DNA-binding domain superfamily/Winged helix DNA-binding domain"/>
    <property type="match status" value="1"/>
</dbReference>
<gene>
    <name evidence="4" type="ordered locus">Clole_0519</name>
</gene>
<dbReference type="PROSITE" id="PS01125">
    <property type="entry name" value="ROK"/>
    <property type="match status" value="1"/>
</dbReference>
<dbReference type="InterPro" id="IPR049874">
    <property type="entry name" value="ROK_cs"/>
</dbReference>
<protein>
    <submittedName>
        <fullName evidence="4">ROK family protein</fullName>
    </submittedName>
</protein>
<accession>F2JLG9</accession>
<dbReference type="InterPro" id="IPR000600">
    <property type="entry name" value="ROK"/>
</dbReference>
<dbReference type="InterPro" id="IPR036390">
    <property type="entry name" value="WH_DNA-bd_sf"/>
</dbReference>
<dbReference type="SUPFAM" id="SSF46785">
    <property type="entry name" value="Winged helix' DNA-binding domain"/>
    <property type="match status" value="1"/>
</dbReference>
<evidence type="ECO:0000256" key="3">
    <source>
        <dbReference type="ARBA" id="ARBA00022629"/>
    </source>
</evidence>
<proteinExistence type="inferred from homology"/>
<dbReference type="GO" id="GO:0042732">
    <property type="term" value="P:D-xylose metabolic process"/>
    <property type="evidence" value="ECO:0007669"/>
    <property type="project" value="UniProtKB-KW"/>
</dbReference>
<evidence type="ECO:0000313" key="5">
    <source>
        <dbReference type="Proteomes" id="UP000008467"/>
    </source>
</evidence>
<dbReference type="PANTHER" id="PTHR18964">
    <property type="entry name" value="ROK (REPRESSOR, ORF, KINASE) FAMILY"/>
    <property type="match status" value="1"/>
</dbReference>
<evidence type="ECO:0000256" key="2">
    <source>
        <dbReference type="ARBA" id="ARBA00006479"/>
    </source>
</evidence>
<dbReference type="HOGENOM" id="CLU_036604_13_1_9"/>
<evidence type="ECO:0000313" key="4">
    <source>
        <dbReference type="EMBL" id="ADZ82257.1"/>
    </source>
</evidence>
<name>F2JLG9_CELLD</name>
<comment type="similarity">
    <text evidence="2">Belongs to the ROK (NagC/XylR) family.</text>
</comment>
<organism evidence="4 5">
    <name type="scientific">Cellulosilyticum lentocellum (strain ATCC 49066 / DSM 5427 / NCIMB 11756 / RHM5)</name>
    <name type="common">Clostridium lentocellum</name>
    <dbReference type="NCBI Taxonomy" id="642492"/>
    <lineage>
        <taxon>Bacteria</taxon>
        <taxon>Bacillati</taxon>
        <taxon>Bacillota</taxon>
        <taxon>Clostridia</taxon>
        <taxon>Lachnospirales</taxon>
        <taxon>Cellulosilyticaceae</taxon>
        <taxon>Cellulosilyticum</taxon>
    </lineage>
</organism>
<keyword evidence="3" id="KW-0859">Xylose metabolism</keyword>
<dbReference type="Gene3D" id="3.30.420.40">
    <property type="match status" value="2"/>
</dbReference>
<dbReference type="KEGG" id="cle:Clole_0519"/>
<dbReference type="Pfam" id="PF00480">
    <property type="entry name" value="ROK"/>
    <property type="match status" value="1"/>
</dbReference>
<sequence>MPIGSQELIRDINSRLILTQLINNGPMSRAALSKNLGLTKATISAIVQELIDKYLITELGSDNTSRGRKPILLSFNPYCGHSISIDLEYEKLTLMTCYLNGEQSQIHHYNNNRSDSEIVSYLISIIQEQLDILPSTPYGIVGICIGIHGVVSQNQITFAPYSPYCGIDFSTLLEKHFSASVYLENEANLSIIGEKAFCYHYPNMVGISIHSGIGLGLIINHELFSGFNGNAGEFGHTIVEVDGKPCPCGNLGCFEQYTSERSLLLDFTEKKHLPTASIEMLIEAYRTQDPIAIEIIQSFIKYMAIGINNILNVLNPNVIVINCALTTEFPLLLEQISALLKNRMHNFCHLVPSKLQGTSVLIGGVCICTKYFLGLQDLDFKINFSHEILKE</sequence>